<gene>
    <name evidence="1" type="ORF">MSG28_008201</name>
</gene>
<sequence length="285" mass="33701">MNGQYQIVIKVIWTQNNRGKQIIVVNGYSFYPQKQQKHTIRWACTAGTTKCKTNVFTSQREVIRAKLDHSHQPNNYLDSEQPWQRDDHIIWTRNNRGKEMIIVNGYTFYRHIQQKHSFRWDCTAGAKCKAYIVTIQLIWTRNSRGKEMIIVNGYTFCRHSKQQQTFKWICTLGYTKCQATVNTFEHQVILIWARSNRDKEIIIVGGYTFSYNSLTPLLWIRNSKGKDMCVVNGFSFYRQKEHCNTIRWKCTSSLCKSAFTTTHKNDIIRSNLYHSHMPPFYTITN</sequence>
<organism evidence="1 2">
    <name type="scientific">Choristoneura fumiferana</name>
    <name type="common">Spruce budworm moth</name>
    <name type="synonym">Archips fumiferana</name>
    <dbReference type="NCBI Taxonomy" id="7141"/>
    <lineage>
        <taxon>Eukaryota</taxon>
        <taxon>Metazoa</taxon>
        <taxon>Ecdysozoa</taxon>
        <taxon>Arthropoda</taxon>
        <taxon>Hexapoda</taxon>
        <taxon>Insecta</taxon>
        <taxon>Pterygota</taxon>
        <taxon>Neoptera</taxon>
        <taxon>Endopterygota</taxon>
        <taxon>Lepidoptera</taxon>
        <taxon>Glossata</taxon>
        <taxon>Ditrysia</taxon>
        <taxon>Tortricoidea</taxon>
        <taxon>Tortricidae</taxon>
        <taxon>Tortricinae</taxon>
        <taxon>Choristoneura</taxon>
    </lineage>
</organism>
<accession>A0ACC0JAC8</accession>
<reference evidence="1 2" key="1">
    <citation type="journal article" date="2022" name="Genome Biol. Evol.">
        <title>The Spruce Budworm Genome: Reconstructing the Evolutionary History of Antifreeze Proteins.</title>
        <authorList>
            <person name="Beliveau C."/>
            <person name="Gagne P."/>
            <person name="Picq S."/>
            <person name="Vernygora O."/>
            <person name="Keeling C.I."/>
            <person name="Pinkney K."/>
            <person name="Doucet D."/>
            <person name="Wen F."/>
            <person name="Johnston J.S."/>
            <person name="Maaroufi H."/>
            <person name="Boyle B."/>
            <person name="Laroche J."/>
            <person name="Dewar K."/>
            <person name="Juretic N."/>
            <person name="Blackburn G."/>
            <person name="Nisole A."/>
            <person name="Brunet B."/>
            <person name="Brandao M."/>
            <person name="Lumley L."/>
            <person name="Duan J."/>
            <person name="Quan G."/>
            <person name="Lucarotti C.J."/>
            <person name="Roe A.D."/>
            <person name="Sperling F.A.H."/>
            <person name="Levesque R.C."/>
            <person name="Cusson M."/>
        </authorList>
    </citation>
    <scope>NUCLEOTIDE SEQUENCE [LARGE SCALE GENOMIC DNA]</scope>
    <source>
        <strain evidence="1">Glfc:IPQL:Cfum</strain>
    </source>
</reference>
<keyword evidence="2" id="KW-1185">Reference proteome</keyword>
<proteinExistence type="predicted"/>
<name>A0ACC0JAC8_CHOFU</name>
<evidence type="ECO:0000313" key="2">
    <source>
        <dbReference type="Proteomes" id="UP001064048"/>
    </source>
</evidence>
<comment type="caution">
    <text evidence="1">The sequence shown here is derived from an EMBL/GenBank/DDBJ whole genome shotgun (WGS) entry which is preliminary data.</text>
</comment>
<protein>
    <submittedName>
        <fullName evidence="1">Uncharacterized protein</fullName>
    </submittedName>
</protein>
<dbReference type="EMBL" id="CM046113">
    <property type="protein sequence ID" value="KAI8421085.1"/>
    <property type="molecule type" value="Genomic_DNA"/>
</dbReference>
<evidence type="ECO:0000313" key="1">
    <source>
        <dbReference type="EMBL" id="KAI8421085.1"/>
    </source>
</evidence>
<feature type="non-terminal residue" evidence="1">
    <location>
        <position position="285"/>
    </location>
</feature>
<dbReference type="Proteomes" id="UP001064048">
    <property type="component" value="Chromosome 13"/>
</dbReference>